<dbReference type="InterPro" id="IPR006860">
    <property type="entry name" value="FecR"/>
</dbReference>
<feature type="compositionally biased region" description="Low complexity" evidence="1">
    <location>
        <begin position="245"/>
        <end position="257"/>
    </location>
</feature>
<feature type="chain" id="PRO_5030753398" description="FecR protein domain-containing protein" evidence="2">
    <location>
        <begin position="24"/>
        <end position="381"/>
    </location>
</feature>
<feature type="compositionally biased region" description="Basic and acidic residues" evidence="1">
    <location>
        <begin position="355"/>
        <end position="375"/>
    </location>
</feature>
<evidence type="ECO:0000256" key="1">
    <source>
        <dbReference type="SAM" id="MobiDB-lite"/>
    </source>
</evidence>
<keyword evidence="2" id="KW-0732">Signal</keyword>
<protein>
    <recommendedName>
        <fullName evidence="3">FecR protein domain-containing protein</fullName>
    </recommendedName>
</protein>
<comment type="caution">
    <text evidence="4">The sequence shown here is derived from an EMBL/GenBank/DDBJ whole genome shotgun (WGS) entry which is preliminary data.</text>
</comment>
<feature type="domain" description="FecR protein" evidence="3">
    <location>
        <begin position="59"/>
        <end position="152"/>
    </location>
</feature>
<sequence length="381" mass="37629">MKKFLLVPALALLSLAQPVAALAADWVVAKVSQPSSYTEDRKTWFPLKPGMTVKNQSWISTGPRGRVVLQRAKDRVTFQPNTLAGVYERPGFAVHTDFAQQAGTIRLEIDPKVKPHLAVQTPYLAAVVKGTVFSVTVSGKGATVGVDRGRVEVTDALSGERTGVRAGQKAAVDNNPRTAMAVTGTNKHFEPIVKVSPFSPMVPAPQAAVPSKTAKSTAAAATGAPGTDEASGTASPDNETKSSKGTDTGSSGSSSGTSGKGTGGGSASGGSPAGGSASGGGASSSGSDAGKSGSTGSGAPGGTSGSGSSGGKGSSGADGSGRDSAGSGSEGKDRSDRESEGKGNASDSNSGHDNAGGRDTGDGKSESKGKGEGGNRYKGKN</sequence>
<feature type="region of interest" description="Disordered" evidence="1">
    <location>
        <begin position="204"/>
        <end position="381"/>
    </location>
</feature>
<feature type="compositionally biased region" description="Gly residues" evidence="1">
    <location>
        <begin position="293"/>
        <end position="319"/>
    </location>
</feature>
<gene>
    <name evidence="4" type="ORF">GGR23_004419</name>
</gene>
<feature type="signal peptide" evidence="2">
    <location>
        <begin position="1"/>
        <end position="23"/>
    </location>
</feature>
<feature type="compositionally biased region" description="Low complexity" evidence="1">
    <location>
        <begin position="207"/>
        <end position="227"/>
    </location>
</feature>
<dbReference type="Gene3D" id="2.60.120.1440">
    <property type="match status" value="1"/>
</dbReference>
<dbReference type="Proteomes" id="UP000528286">
    <property type="component" value="Unassembled WGS sequence"/>
</dbReference>
<dbReference type="Pfam" id="PF04773">
    <property type="entry name" value="FecR"/>
    <property type="match status" value="1"/>
</dbReference>
<feature type="compositionally biased region" description="Basic and acidic residues" evidence="1">
    <location>
        <begin position="330"/>
        <end position="341"/>
    </location>
</feature>
<dbReference type="RefSeq" id="WP_183368428.1">
    <property type="nucleotide sequence ID" value="NZ_JACIEZ010000016.1"/>
</dbReference>
<dbReference type="AlphaFoldDB" id="A0A7W6JB37"/>
<accession>A0A7W6JB37</accession>
<evidence type="ECO:0000256" key="2">
    <source>
        <dbReference type="SAM" id="SignalP"/>
    </source>
</evidence>
<name>A0A7W6JB37_9HYPH</name>
<organism evidence="4 5">
    <name type="scientific">Gellertiella hungarica</name>
    <dbReference type="NCBI Taxonomy" id="1572859"/>
    <lineage>
        <taxon>Bacteria</taxon>
        <taxon>Pseudomonadati</taxon>
        <taxon>Pseudomonadota</taxon>
        <taxon>Alphaproteobacteria</taxon>
        <taxon>Hyphomicrobiales</taxon>
        <taxon>Rhizobiaceae</taxon>
        <taxon>Gellertiella</taxon>
    </lineage>
</organism>
<evidence type="ECO:0000313" key="4">
    <source>
        <dbReference type="EMBL" id="MBB4067188.1"/>
    </source>
</evidence>
<reference evidence="4 5" key="1">
    <citation type="submission" date="2020-08" db="EMBL/GenBank/DDBJ databases">
        <title>Genomic Encyclopedia of Type Strains, Phase IV (KMG-IV): sequencing the most valuable type-strain genomes for metagenomic binning, comparative biology and taxonomic classification.</title>
        <authorList>
            <person name="Goeker M."/>
        </authorList>
    </citation>
    <scope>NUCLEOTIDE SEQUENCE [LARGE SCALE GENOMIC DNA]</scope>
    <source>
        <strain evidence="4 5">DSM 29853</strain>
    </source>
</reference>
<dbReference type="PANTHER" id="PTHR38731">
    <property type="entry name" value="LIPL45-RELATED LIPOPROTEIN-RELATED"/>
    <property type="match status" value="1"/>
</dbReference>
<dbReference type="PANTHER" id="PTHR38731:SF3">
    <property type="entry name" value="BLL6125 PROTEIN"/>
    <property type="match status" value="1"/>
</dbReference>
<keyword evidence="5" id="KW-1185">Reference proteome</keyword>
<dbReference type="EMBL" id="JACIEZ010000016">
    <property type="protein sequence ID" value="MBB4067188.1"/>
    <property type="molecule type" value="Genomic_DNA"/>
</dbReference>
<feature type="compositionally biased region" description="Gly residues" evidence="1">
    <location>
        <begin position="258"/>
        <end position="283"/>
    </location>
</feature>
<proteinExistence type="predicted"/>
<evidence type="ECO:0000259" key="3">
    <source>
        <dbReference type="Pfam" id="PF04773"/>
    </source>
</evidence>
<evidence type="ECO:0000313" key="5">
    <source>
        <dbReference type="Proteomes" id="UP000528286"/>
    </source>
</evidence>